<dbReference type="PANTHER" id="PTHR43464:SF19">
    <property type="entry name" value="UBIQUINONE BIOSYNTHESIS O-METHYLTRANSFERASE, MITOCHONDRIAL"/>
    <property type="match status" value="1"/>
</dbReference>
<gene>
    <name evidence="5" type="ORF">GXW71_19650</name>
</gene>
<name>A0ABS5F227_9PROT</name>
<dbReference type="Proteomes" id="UP001196870">
    <property type="component" value="Unassembled WGS sequence"/>
</dbReference>
<evidence type="ECO:0000259" key="4">
    <source>
        <dbReference type="Pfam" id="PF08241"/>
    </source>
</evidence>
<keyword evidence="1 5" id="KW-0489">Methyltransferase</keyword>
<dbReference type="PANTHER" id="PTHR43464">
    <property type="entry name" value="METHYLTRANSFERASE"/>
    <property type="match status" value="1"/>
</dbReference>
<evidence type="ECO:0000313" key="6">
    <source>
        <dbReference type="Proteomes" id="UP001196870"/>
    </source>
</evidence>
<sequence length="244" mass="25661">MDAAEYALMDTVEDRMWWYRALRARIVAALAARPGAPGPVLDAGCGTGGMLAALRAAGVTRPLAGFDFMPEAARRARAKTGAPVAVGDITHQPFSEARFGAVISLDVLSHAAVDPGAALAEIFRVLVPGGTLILNLPAFDWLKSAHDARVHNARRFTAGGIRTALAAAGFGAIETRYWNALLLPMMIVQRKLLARGPDAASDVAAFPPWLDATLHGVTVVEHGLARLGLRYPAGGSILAVATRP</sequence>
<dbReference type="RefSeq" id="WP_211854282.1">
    <property type="nucleotide sequence ID" value="NZ_JAAGBB010000024.1"/>
</dbReference>
<keyword evidence="2" id="KW-0808">Transferase</keyword>
<dbReference type="CDD" id="cd02440">
    <property type="entry name" value="AdoMet_MTases"/>
    <property type="match status" value="1"/>
</dbReference>
<dbReference type="EMBL" id="JAAGBB010000024">
    <property type="protein sequence ID" value="MBR0666583.1"/>
    <property type="molecule type" value="Genomic_DNA"/>
</dbReference>
<proteinExistence type="predicted"/>
<comment type="caution">
    <text evidence="5">The sequence shown here is derived from an EMBL/GenBank/DDBJ whole genome shotgun (WGS) entry which is preliminary data.</text>
</comment>
<reference evidence="6" key="1">
    <citation type="journal article" date="2021" name="Syst. Appl. Microbiol.">
        <title>Roseomonas hellenica sp. nov., isolated from roots of wild-growing Alkanna tinctoria.</title>
        <authorList>
            <person name="Rat A."/>
            <person name="Naranjo H.D."/>
            <person name="Lebbe L."/>
            <person name="Cnockaert M."/>
            <person name="Krigas N."/>
            <person name="Grigoriadou K."/>
            <person name="Maloupa E."/>
            <person name="Willems A."/>
        </authorList>
    </citation>
    <scope>NUCLEOTIDE SEQUENCE [LARGE SCALE GENOMIC DNA]</scope>
    <source>
        <strain evidence="6">LMG 31523</strain>
    </source>
</reference>
<dbReference type="GO" id="GO:0008168">
    <property type="term" value="F:methyltransferase activity"/>
    <property type="evidence" value="ECO:0007669"/>
    <property type="project" value="UniProtKB-KW"/>
</dbReference>
<dbReference type="Gene3D" id="3.40.50.150">
    <property type="entry name" value="Vaccinia Virus protein VP39"/>
    <property type="match status" value="1"/>
</dbReference>
<dbReference type="SUPFAM" id="SSF53335">
    <property type="entry name" value="S-adenosyl-L-methionine-dependent methyltransferases"/>
    <property type="match status" value="1"/>
</dbReference>
<protein>
    <submittedName>
        <fullName evidence="5">Class I SAM-dependent methyltransferase</fullName>
    </submittedName>
</protein>
<evidence type="ECO:0000313" key="5">
    <source>
        <dbReference type="EMBL" id="MBR0666583.1"/>
    </source>
</evidence>
<keyword evidence="3" id="KW-0949">S-adenosyl-L-methionine</keyword>
<dbReference type="Pfam" id="PF08241">
    <property type="entry name" value="Methyltransf_11"/>
    <property type="match status" value="1"/>
</dbReference>
<accession>A0ABS5F227</accession>
<keyword evidence="6" id="KW-1185">Reference proteome</keyword>
<evidence type="ECO:0000256" key="2">
    <source>
        <dbReference type="ARBA" id="ARBA00022679"/>
    </source>
</evidence>
<dbReference type="GO" id="GO:0032259">
    <property type="term" value="P:methylation"/>
    <property type="evidence" value="ECO:0007669"/>
    <property type="project" value="UniProtKB-KW"/>
</dbReference>
<dbReference type="InterPro" id="IPR029063">
    <property type="entry name" value="SAM-dependent_MTases_sf"/>
</dbReference>
<organism evidence="5 6">
    <name type="scientific">Plastoroseomonas hellenica</name>
    <dbReference type="NCBI Taxonomy" id="2687306"/>
    <lineage>
        <taxon>Bacteria</taxon>
        <taxon>Pseudomonadati</taxon>
        <taxon>Pseudomonadota</taxon>
        <taxon>Alphaproteobacteria</taxon>
        <taxon>Acetobacterales</taxon>
        <taxon>Acetobacteraceae</taxon>
        <taxon>Plastoroseomonas</taxon>
    </lineage>
</organism>
<evidence type="ECO:0000256" key="1">
    <source>
        <dbReference type="ARBA" id="ARBA00022603"/>
    </source>
</evidence>
<feature type="domain" description="Methyltransferase type 11" evidence="4">
    <location>
        <begin position="41"/>
        <end position="134"/>
    </location>
</feature>
<dbReference type="InterPro" id="IPR013216">
    <property type="entry name" value="Methyltransf_11"/>
</dbReference>
<evidence type="ECO:0000256" key="3">
    <source>
        <dbReference type="ARBA" id="ARBA00022691"/>
    </source>
</evidence>